<dbReference type="InParanoid" id="F0XBX4"/>
<feature type="compositionally biased region" description="Polar residues" evidence="1">
    <location>
        <begin position="132"/>
        <end position="145"/>
    </location>
</feature>
<feature type="compositionally biased region" description="Polar residues" evidence="1">
    <location>
        <begin position="564"/>
        <end position="608"/>
    </location>
</feature>
<dbReference type="InterPro" id="IPR006016">
    <property type="entry name" value="UspA"/>
</dbReference>
<evidence type="ECO:0000259" key="2">
    <source>
        <dbReference type="Pfam" id="PF00582"/>
    </source>
</evidence>
<feature type="compositionally biased region" description="Acidic residues" evidence="1">
    <location>
        <begin position="322"/>
        <end position="342"/>
    </location>
</feature>
<dbReference type="eggNOG" id="ENOG502QRPI">
    <property type="taxonomic scope" value="Eukaryota"/>
</dbReference>
<feature type="region of interest" description="Disordered" evidence="1">
    <location>
        <begin position="132"/>
        <end position="160"/>
    </location>
</feature>
<dbReference type="Proteomes" id="UP000007796">
    <property type="component" value="Unassembled WGS sequence"/>
</dbReference>
<dbReference type="PANTHER" id="PTHR46100">
    <property type="entry name" value="IMP2'P"/>
    <property type="match status" value="1"/>
</dbReference>
<feature type="region of interest" description="Disordered" evidence="1">
    <location>
        <begin position="411"/>
        <end position="437"/>
    </location>
</feature>
<dbReference type="Gene3D" id="3.40.50.620">
    <property type="entry name" value="HUPs"/>
    <property type="match status" value="1"/>
</dbReference>
<accession>F0XBX4</accession>
<dbReference type="STRING" id="655863.F0XBX4"/>
<dbReference type="GeneID" id="25973905"/>
<sequence length="703" mass="75935">MSHKPMSIEAVMDEERREVLALLGKRSDQNRRSSSVASAQRSVTSRSGSPFTPGVRSPMRSMLDFGDDSPETTPPTTSKAANRGSPRVQTRTIRSMLDVDSSPALSPIKQVFSAQNSPTEAKHRMQLGGSLSNHPRSMSDVSSKPANFGPRSSHARGVNPSADYQFSDIITSRDTPAFIPRRAMQNVGANSATAAAKRNSSVAEIIRNADLSGLMLPGSQNPLHGRPQPSTRGSTAKSKSPHGRLNPRSKSPGAALSARTLSPAGRALLAETQLDMQNAYRRLSDANLIRSGGSLSELPRRKHSDGNDIGNGRLTKDYLSPDGDELADTSDEEEAYSSEDDEGRGRKTARSFPDELPCSASAAGKDGRQPLSLLAAAEEERIQVSQNYQYRSLFDEPEITVTNPSGEKVKTAKAGVHPANSFDVPSRSASRTPWDSDDEAEYTDIKSAQKLAFTMTPIMSTPDVPRSVRIIYRGDFVKIQKEVTEEEHRRLRKYLVATDLSEESTHALEWAVGTVVRDGDTLVAIYCVDEETGIPPADGPGEPKSAREQAASSSTPSVPSKLSGMTSLSTLATMAGSSPGLSGGTPMSSRPSLLTKNSDSSTTISSPVERTKAEEERERAVQDITNRITRLLRKTRLQVRVIVEVLHCKTPRHTLTEVIDILSPTLVILGSRGRSALKGRPPVNQVNNLNNPTARSLANAKID</sequence>
<name>F0XBX4_GROCL</name>
<dbReference type="HOGENOM" id="CLU_015980_0_0_1"/>
<feature type="region of interest" description="Disordered" evidence="1">
    <location>
        <begin position="292"/>
        <end position="366"/>
    </location>
</feature>
<evidence type="ECO:0000313" key="4">
    <source>
        <dbReference type="Proteomes" id="UP000007796"/>
    </source>
</evidence>
<feature type="compositionally biased region" description="Low complexity" evidence="1">
    <location>
        <begin position="552"/>
        <end position="563"/>
    </location>
</feature>
<dbReference type="EMBL" id="GL629765">
    <property type="protein sequence ID" value="EFX04140.1"/>
    <property type="molecule type" value="Genomic_DNA"/>
</dbReference>
<dbReference type="RefSeq" id="XP_014173622.1">
    <property type="nucleotide sequence ID" value="XM_014318147.1"/>
</dbReference>
<feature type="compositionally biased region" description="Low complexity" evidence="1">
    <location>
        <begin position="32"/>
        <end position="47"/>
    </location>
</feature>
<feature type="compositionally biased region" description="Basic and acidic residues" evidence="1">
    <location>
        <begin position="22"/>
        <end position="31"/>
    </location>
</feature>
<dbReference type="OrthoDB" id="992776at2759"/>
<dbReference type="AlphaFoldDB" id="F0XBX4"/>
<feature type="domain" description="UspA" evidence="2">
    <location>
        <begin position="492"/>
        <end position="542"/>
    </location>
</feature>
<feature type="region of interest" description="Disordered" evidence="1">
    <location>
        <begin position="531"/>
        <end position="615"/>
    </location>
</feature>
<dbReference type="PANTHER" id="PTHR46100:SF4">
    <property type="entry name" value="USPA DOMAIN-CONTAINING PROTEIN"/>
    <property type="match status" value="1"/>
</dbReference>
<reference evidence="3 4" key="1">
    <citation type="journal article" date="2011" name="Proc. Natl. Acad. Sci. U.S.A.">
        <title>Genome and transcriptome analyses of the mountain pine beetle-fungal symbiont Grosmannia clavigera, a lodgepole pine pathogen.</title>
        <authorList>
            <person name="DiGuistini S."/>
            <person name="Wang Y."/>
            <person name="Liao N.Y."/>
            <person name="Taylor G."/>
            <person name="Tanguay P."/>
            <person name="Feau N."/>
            <person name="Henrissat B."/>
            <person name="Chan S.K."/>
            <person name="Hesse-Orce U."/>
            <person name="Alamouti S.M."/>
            <person name="Tsui C.K.M."/>
            <person name="Docking R.T."/>
            <person name="Levasseur A."/>
            <person name="Haridas S."/>
            <person name="Robertson G."/>
            <person name="Birol I."/>
            <person name="Holt R.A."/>
            <person name="Marra M.A."/>
            <person name="Hamelin R.C."/>
            <person name="Hirst M."/>
            <person name="Jones S.J.M."/>
            <person name="Bohlmann J."/>
            <person name="Breuil C."/>
        </authorList>
    </citation>
    <scope>NUCLEOTIDE SEQUENCE [LARGE SCALE GENOMIC DNA]</scope>
    <source>
        <strain evidence="4">kw1407 / UAMH 11150</strain>
    </source>
</reference>
<dbReference type="InterPro" id="IPR014729">
    <property type="entry name" value="Rossmann-like_a/b/a_fold"/>
</dbReference>
<feature type="compositionally biased region" description="Polar residues" evidence="1">
    <location>
        <begin position="218"/>
        <end position="238"/>
    </location>
</feature>
<evidence type="ECO:0000256" key="1">
    <source>
        <dbReference type="SAM" id="MobiDB-lite"/>
    </source>
</evidence>
<keyword evidence="4" id="KW-1185">Reference proteome</keyword>
<proteinExistence type="predicted"/>
<feature type="region of interest" description="Disordered" evidence="1">
    <location>
        <begin position="213"/>
        <end position="257"/>
    </location>
</feature>
<gene>
    <name evidence="3" type="ORF">CMQ_1068</name>
</gene>
<feature type="region of interest" description="Disordered" evidence="1">
    <location>
        <begin position="22"/>
        <end position="90"/>
    </location>
</feature>
<organism evidence="4">
    <name type="scientific">Grosmannia clavigera (strain kw1407 / UAMH 11150)</name>
    <name type="common">Blue stain fungus</name>
    <name type="synonym">Graphiocladiella clavigera</name>
    <dbReference type="NCBI Taxonomy" id="655863"/>
    <lineage>
        <taxon>Eukaryota</taxon>
        <taxon>Fungi</taxon>
        <taxon>Dikarya</taxon>
        <taxon>Ascomycota</taxon>
        <taxon>Pezizomycotina</taxon>
        <taxon>Sordariomycetes</taxon>
        <taxon>Sordariomycetidae</taxon>
        <taxon>Ophiostomatales</taxon>
        <taxon>Ophiostomataceae</taxon>
        <taxon>Leptographium</taxon>
    </lineage>
</organism>
<evidence type="ECO:0000313" key="3">
    <source>
        <dbReference type="EMBL" id="EFX04140.1"/>
    </source>
</evidence>
<dbReference type="SUPFAM" id="SSF52402">
    <property type="entry name" value="Adenine nucleotide alpha hydrolases-like"/>
    <property type="match status" value="1"/>
</dbReference>
<dbReference type="Pfam" id="PF00582">
    <property type="entry name" value="Usp"/>
    <property type="match status" value="1"/>
</dbReference>
<dbReference type="CDD" id="cd23659">
    <property type="entry name" value="USP_At3g01520-like"/>
    <property type="match status" value="1"/>
</dbReference>
<protein>
    <submittedName>
        <fullName evidence="3">Universal stress protein family domain containing protein</fullName>
    </submittedName>
</protein>